<protein>
    <submittedName>
        <fullName evidence="6">Uncharacterized protein</fullName>
    </submittedName>
</protein>
<evidence type="ECO:0000313" key="7">
    <source>
        <dbReference type="Proteomes" id="UP001642360"/>
    </source>
</evidence>
<dbReference type="Gene3D" id="3.40.50.720">
    <property type="entry name" value="NAD(P)-binding Rossmann-like Domain"/>
    <property type="match status" value="2"/>
</dbReference>
<gene>
    <name evidence="6" type="ORF">ILEXP_LOCUS41544</name>
</gene>
<comment type="caution">
    <text evidence="6">The sequence shown here is derived from an EMBL/GenBank/DDBJ whole genome shotgun (WGS) entry which is preliminary data.</text>
</comment>
<evidence type="ECO:0000313" key="6">
    <source>
        <dbReference type="EMBL" id="CAK9171924.1"/>
    </source>
</evidence>
<evidence type="ECO:0000256" key="5">
    <source>
        <dbReference type="ARBA" id="ARBA00023002"/>
    </source>
</evidence>
<dbReference type="InterPro" id="IPR002347">
    <property type="entry name" value="SDR_fam"/>
</dbReference>
<dbReference type="PANTHER" id="PTHR43391">
    <property type="entry name" value="RETINOL DEHYDROGENASE-RELATED"/>
    <property type="match status" value="1"/>
</dbReference>
<dbReference type="PANTHER" id="PTHR43391:SF91">
    <property type="entry name" value="OS04G0390700 PROTEIN"/>
    <property type="match status" value="1"/>
</dbReference>
<reference evidence="6 7" key="1">
    <citation type="submission" date="2024-02" db="EMBL/GenBank/DDBJ databases">
        <authorList>
            <person name="Vignale AGUSTIN F."/>
            <person name="Sosa J E."/>
            <person name="Modenutti C."/>
        </authorList>
    </citation>
    <scope>NUCLEOTIDE SEQUENCE [LARGE SCALE GENOMIC DNA]</scope>
</reference>
<dbReference type="SUPFAM" id="SSF51735">
    <property type="entry name" value="NAD(P)-binding Rossmann-fold domains"/>
    <property type="match status" value="1"/>
</dbReference>
<accession>A0ABC8TRV9</accession>
<dbReference type="PRINTS" id="PR00081">
    <property type="entry name" value="GDHRDH"/>
</dbReference>
<evidence type="ECO:0000256" key="1">
    <source>
        <dbReference type="ARBA" id="ARBA00004606"/>
    </source>
</evidence>
<dbReference type="Proteomes" id="UP001642360">
    <property type="component" value="Unassembled WGS sequence"/>
</dbReference>
<dbReference type="GO" id="GO:0016491">
    <property type="term" value="F:oxidoreductase activity"/>
    <property type="evidence" value="ECO:0007669"/>
    <property type="project" value="UniProtKB-KW"/>
</dbReference>
<keyword evidence="5" id="KW-0560">Oxidoreductase</keyword>
<proteinExistence type="inferred from homology"/>
<sequence>MKGKVVLITGASSGIGEQMAYEYGRKGAALVIVARRENKLQKVAERARGLGSPDVLPICANVANVNECKRFVDEAINHFGRLDHLVNNAGIVSVCPVEDAPDITNFKPILASKAALISFYEAMRVELAPEITITIVTLGFIDSEMSQGKQLSKEGVVQVDRKLRDVVVGAMPVMSSSTCAKSIVEASCRGERYVTEPKWFSVFIMLKSLCPELVELYYRTFHFKPIVSGRNVTNNMVTPLLLNKAD</sequence>
<evidence type="ECO:0000256" key="3">
    <source>
        <dbReference type="ARBA" id="ARBA00022857"/>
    </source>
</evidence>
<keyword evidence="4" id="KW-0812">Transmembrane</keyword>
<comment type="subcellular location">
    <subcellularLocation>
        <location evidence="1">Membrane</location>
        <topology evidence="1">Single-pass type II membrane protein</topology>
    </subcellularLocation>
</comment>
<organism evidence="6 7">
    <name type="scientific">Ilex paraguariensis</name>
    <name type="common">yerba mate</name>
    <dbReference type="NCBI Taxonomy" id="185542"/>
    <lineage>
        <taxon>Eukaryota</taxon>
        <taxon>Viridiplantae</taxon>
        <taxon>Streptophyta</taxon>
        <taxon>Embryophyta</taxon>
        <taxon>Tracheophyta</taxon>
        <taxon>Spermatophyta</taxon>
        <taxon>Magnoliopsida</taxon>
        <taxon>eudicotyledons</taxon>
        <taxon>Gunneridae</taxon>
        <taxon>Pentapetalae</taxon>
        <taxon>asterids</taxon>
        <taxon>campanulids</taxon>
        <taxon>Aquifoliales</taxon>
        <taxon>Aquifoliaceae</taxon>
        <taxon>Ilex</taxon>
    </lineage>
</organism>
<dbReference type="InterPro" id="IPR036291">
    <property type="entry name" value="NAD(P)-bd_dom_sf"/>
</dbReference>
<name>A0ABC8TRV9_9AQUA</name>
<dbReference type="EMBL" id="CAUOFW020005869">
    <property type="protein sequence ID" value="CAK9171924.1"/>
    <property type="molecule type" value="Genomic_DNA"/>
</dbReference>
<keyword evidence="3" id="KW-0521">NADP</keyword>
<dbReference type="GO" id="GO:0016020">
    <property type="term" value="C:membrane"/>
    <property type="evidence" value="ECO:0007669"/>
    <property type="project" value="UniProtKB-SubCell"/>
</dbReference>
<keyword evidence="4" id="KW-0735">Signal-anchor</keyword>
<comment type="similarity">
    <text evidence="2">Belongs to the short-chain dehydrogenases/reductases (SDR) family.</text>
</comment>
<keyword evidence="7" id="KW-1185">Reference proteome</keyword>
<dbReference type="AlphaFoldDB" id="A0ABC8TRV9"/>
<evidence type="ECO:0000256" key="2">
    <source>
        <dbReference type="ARBA" id="ARBA00006484"/>
    </source>
</evidence>
<dbReference type="Pfam" id="PF00106">
    <property type="entry name" value="adh_short"/>
    <property type="match status" value="1"/>
</dbReference>
<evidence type="ECO:0000256" key="4">
    <source>
        <dbReference type="ARBA" id="ARBA00022968"/>
    </source>
</evidence>